<name>A0A1N7JDD6_9FLAO</name>
<dbReference type="AlphaFoldDB" id="A0A1N7JDD6"/>
<protein>
    <recommendedName>
        <fullName evidence="4">Bacteriocin-type signal sequence-containing protein</fullName>
    </recommendedName>
</protein>
<evidence type="ECO:0008006" key="4">
    <source>
        <dbReference type="Google" id="ProtNLM"/>
    </source>
</evidence>
<evidence type="ECO:0000313" key="3">
    <source>
        <dbReference type="Proteomes" id="UP000186106"/>
    </source>
</evidence>
<dbReference type="EMBL" id="FTNZ01000008">
    <property type="protein sequence ID" value="SIS47363.1"/>
    <property type="molecule type" value="Genomic_DNA"/>
</dbReference>
<reference evidence="2 3" key="1">
    <citation type="submission" date="2017-01" db="EMBL/GenBank/DDBJ databases">
        <authorList>
            <person name="Mah S.A."/>
            <person name="Swanson W.J."/>
            <person name="Moy G.W."/>
            <person name="Vacquier V.D."/>
        </authorList>
    </citation>
    <scope>NUCLEOTIDE SEQUENCE [LARGE SCALE GENOMIC DNA]</scope>
    <source>
        <strain evidence="2 3">DSM 16927</strain>
    </source>
</reference>
<organism evidence="2">
    <name type="scientific">Chryseobacterium joostei</name>
    <dbReference type="NCBI Taxonomy" id="112234"/>
    <lineage>
        <taxon>Bacteria</taxon>
        <taxon>Pseudomonadati</taxon>
        <taxon>Bacteroidota</taxon>
        <taxon>Flavobacteriia</taxon>
        <taxon>Flavobacteriales</taxon>
        <taxon>Weeksellaceae</taxon>
        <taxon>Chryseobacterium group</taxon>
        <taxon>Chryseobacterium</taxon>
    </lineage>
</organism>
<dbReference type="NCBIfam" id="NF047798">
    <property type="entry name" value="leader_Chryseo"/>
    <property type="match status" value="1"/>
</dbReference>
<gene>
    <name evidence="1" type="ORF">SAMN05421768_102151</name>
    <name evidence="2" type="ORF">SAMN05421768_108150</name>
</gene>
<sequence>MKNLKKLQKAELKTIVGGADCTRLCFVNDKLTCVPYKSCGGPGLEP</sequence>
<accession>A0A1N7JDD6</accession>
<proteinExistence type="predicted"/>
<evidence type="ECO:0000313" key="2">
    <source>
        <dbReference type="EMBL" id="SIS47363.1"/>
    </source>
</evidence>
<dbReference type="EMBL" id="FTNZ01000002">
    <property type="protein sequence ID" value="SIS30967.1"/>
    <property type="molecule type" value="Genomic_DNA"/>
</dbReference>
<evidence type="ECO:0000313" key="1">
    <source>
        <dbReference type="EMBL" id="SIS30967.1"/>
    </source>
</evidence>
<dbReference type="Proteomes" id="UP000186106">
    <property type="component" value="Unassembled WGS sequence"/>
</dbReference>
<dbReference type="InterPro" id="IPR058074">
    <property type="entry name" value="Bacteriocin-like"/>
</dbReference>